<dbReference type="InterPro" id="IPR036600">
    <property type="entry name" value="PAH_sf"/>
</dbReference>
<reference evidence="8 9" key="2">
    <citation type="journal article" date="2017" name="Genome Biol.">
        <title>New reference genome sequences of hot pepper reveal the massive evolution of plant disease-resistance genes by retroduplication.</title>
        <authorList>
            <person name="Kim S."/>
            <person name="Park J."/>
            <person name="Yeom S.I."/>
            <person name="Kim Y.M."/>
            <person name="Seo E."/>
            <person name="Kim K.T."/>
            <person name="Kim M.S."/>
            <person name="Lee J.M."/>
            <person name="Cheong K."/>
            <person name="Shin H.S."/>
            <person name="Kim S.B."/>
            <person name="Han K."/>
            <person name="Lee J."/>
            <person name="Park M."/>
            <person name="Lee H.A."/>
            <person name="Lee H.Y."/>
            <person name="Lee Y."/>
            <person name="Oh S."/>
            <person name="Lee J.H."/>
            <person name="Choi E."/>
            <person name="Choi E."/>
            <person name="Lee S.E."/>
            <person name="Jeon J."/>
            <person name="Kim H."/>
            <person name="Choi G."/>
            <person name="Song H."/>
            <person name="Lee J."/>
            <person name="Lee S.C."/>
            <person name="Kwon J.K."/>
            <person name="Lee H.Y."/>
            <person name="Koo N."/>
            <person name="Hong Y."/>
            <person name="Kim R.W."/>
            <person name="Kang W.H."/>
            <person name="Huh J.H."/>
            <person name="Kang B.C."/>
            <person name="Yang T.J."/>
            <person name="Lee Y.H."/>
            <person name="Bennetzen J.L."/>
            <person name="Choi D."/>
        </authorList>
    </citation>
    <scope>NUCLEOTIDE SEQUENCE [LARGE SCALE GENOMIC DNA]</scope>
    <source>
        <strain evidence="9">cv. CM334</strain>
    </source>
</reference>
<evidence type="ECO:0000259" key="7">
    <source>
        <dbReference type="Pfam" id="PF00078"/>
    </source>
</evidence>
<keyword evidence="2" id="KW-0678">Repressor</keyword>
<dbReference type="InterPro" id="IPR039774">
    <property type="entry name" value="Sin3-like"/>
</dbReference>
<dbReference type="InterPro" id="IPR000477">
    <property type="entry name" value="RT_dom"/>
</dbReference>
<organism evidence="8 9">
    <name type="scientific">Capsicum annuum</name>
    <name type="common">Capsicum pepper</name>
    <dbReference type="NCBI Taxonomy" id="4072"/>
    <lineage>
        <taxon>Eukaryota</taxon>
        <taxon>Viridiplantae</taxon>
        <taxon>Streptophyta</taxon>
        <taxon>Embryophyta</taxon>
        <taxon>Tracheophyta</taxon>
        <taxon>Spermatophyta</taxon>
        <taxon>Magnoliopsida</taxon>
        <taxon>eudicotyledons</taxon>
        <taxon>Gunneridae</taxon>
        <taxon>Pentapetalae</taxon>
        <taxon>asterids</taxon>
        <taxon>lamiids</taxon>
        <taxon>Solanales</taxon>
        <taxon>Solanaceae</taxon>
        <taxon>Solanoideae</taxon>
        <taxon>Capsiceae</taxon>
        <taxon>Capsicum</taxon>
    </lineage>
</organism>
<evidence type="ECO:0000313" key="8">
    <source>
        <dbReference type="EMBL" id="PHT76457.1"/>
    </source>
</evidence>
<dbReference type="SUPFAM" id="SSF47762">
    <property type="entry name" value="PAH2 domain"/>
    <property type="match status" value="4"/>
</dbReference>
<feature type="domain" description="Reverse transcriptase" evidence="7">
    <location>
        <begin position="5"/>
        <end position="68"/>
    </location>
</feature>
<dbReference type="Pfam" id="PF02671">
    <property type="entry name" value="PAH"/>
    <property type="match status" value="5"/>
</dbReference>
<keyword evidence="3" id="KW-0677">Repeat</keyword>
<dbReference type="Gene3D" id="1.20.1160.11">
    <property type="entry name" value="Paired amphipathic helix"/>
    <property type="match status" value="4"/>
</dbReference>
<dbReference type="GO" id="GO:0003714">
    <property type="term" value="F:transcription corepressor activity"/>
    <property type="evidence" value="ECO:0000318"/>
    <property type="project" value="GO_Central"/>
</dbReference>
<dbReference type="Gramene" id="PHT76457">
    <property type="protein sequence ID" value="PHT76457"/>
    <property type="gene ID" value="T459_19979"/>
</dbReference>
<evidence type="ECO:0000313" key="9">
    <source>
        <dbReference type="Proteomes" id="UP000222542"/>
    </source>
</evidence>
<dbReference type="AlphaFoldDB" id="A0A2G2Z364"/>
<dbReference type="PANTHER" id="PTHR12346">
    <property type="entry name" value="SIN3B-RELATED"/>
    <property type="match status" value="1"/>
</dbReference>
<dbReference type="GO" id="GO:0000785">
    <property type="term" value="C:chromatin"/>
    <property type="evidence" value="ECO:0000318"/>
    <property type="project" value="GO_Central"/>
</dbReference>
<reference evidence="8 9" key="1">
    <citation type="journal article" date="2014" name="Nat. Genet.">
        <title>Genome sequence of the hot pepper provides insights into the evolution of pungency in Capsicum species.</title>
        <authorList>
            <person name="Kim S."/>
            <person name="Park M."/>
            <person name="Yeom S.I."/>
            <person name="Kim Y.M."/>
            <person name="Lee J.M."/>
            <person name="Lee H.A."/>
            <person name="Seo E."/>
            <person name="Choi J."/>
            <person name="Cheong K."/>
            <person name="Kim K.T."/>
            <person name="Jung K."/>
            <person name="Lee G.W."/>
            <person name="Oh S.K."/>
            <person name="Bae C."/>
            <person name="Kim S.B."/>
            <person name="Lee H.Y."/>
            <person name="Kim S.Y."/>
            <person name="Kim M.S."/>
            <person name="Kang B.C."/>
            <person name="Jo Y.D."/>
            <person name="Yang H.B."/>
            <person name="Jeong H.J."/>
            <person name="Kang W.H."/>
            <person name="Kwon J.K."/>
            <person name="Shin C."/>
            <person name="Lim J.Y."/>
            <person name="Park J.H."/>
            <person name="Huh J.H."/>
            <person name="Kim J.S."/>
            <person name="Kim B.D."/>
            <person name="Cohen O."/>
            <person name="Paran I."/>
            <person name="Suh M.C."/>
            <person name="Lee S.B."/>
            <person name="Kim Y.K."/>
            <person name="Shin Y."/>
            <person name="Noh S.J."/>
            <person name="Park J."/>
            <person name="Seo Y.S."/>
            <person name="Kwon S.Y."/>
            <person name="Kim H.A."/>
            <person name="Park J.M."/>
            <person name="Kim H.J."/>
            <person name="Choi S.B."/>
            <person name="Bosland P.W."/>
            <person name="Reeves G."/>
            <person name="Jo S.H."/>
            <person name="Lee B.W."/>
            <person name="Cho H.T."/>
            <person name="Choi H.S."/>
            <person name="Lee M.S."/>
            <person name="Yu Y."/>
            <person name="Do Choi Y."/>
            <person name="Park B.S."/>
            <person name="van Deynze A."/>
            <person name="Ashrafi H."/>
            <person name="Hill T."/>
            <person name="Kim W.T."/>
            <person name="Pai H.S."/>
            <person name="Ahn H.K."/>
            <person name="Yeam I."/>
            <person name="Giovannoni J.J."/>
            <person name="Rose J.K."/>
            <person name="Sorensen I."/>
            <person name="Lee S.J."/>
            <person name="Kim R.W."/>
            <person name="Choi I.Y."/>
            <person name="Choi B.S."/>
            <person name="Lim J.S."/>
            <person name="Lee Y.H."/>
            <person name="Choi D."/>
        </authorList>
    </citation>
    <scope>NUCLEOTIDE SEQUENCE [LARGE SCALE GENOMIC DNA]</scope>
    <source>
        <strain evidence="9">cv. CM334</strain>
    </source>
</reference>
<dbReference type="SUPFAM" id="SSF56672">
    <property type="entry name" value="DNA/RNA polymerases"/>
    <property type="match status" value="1"/>
</dbReference>
<proteinExistence type="predicted"/>
<dbReference type="Pfam" id="PF00078">
    <property type="entry name" value="RVT_1"/>
    <property type="match status" value="1"/>
</dbReference>
<dbReference type="Gene3D" id="3.10.10.10">
    <property type="entry name" value="HIV Type 1 Reverse Transcriptase, subunit A, domain 1"/>
    <property type="match status" value="1"/>
</dbReference>
<evidence type="ECO:0000256" key="2">
    <source>
        <dbReference type="ARBA" id="ARBA00022491"/>
    </source>
</evidence>
<dbReference type="FunFam" id="1.20.1160.11:FF:000002">
    <property type="entry name" value="Paired amphipathic helix protein SIN3"/>
    <property type="match status" value="2"/>
</dbReference>
<comment type="caution">
    <text evidence="8">The sequence shown here is derived from an EMBL/GenBank/DDBJ whole genome shotgun (WGS) entry which is preliminary data.</text>
</comment>
<dbReference type="PROSITE" id="PS51477">
    <property type="entry name" value="PAH"/>
    <property type="match status" value="3"/>
</dbReference>
<evidence type="ECO:0000256" key="1">
    <source>
        <dbReference type="ARBA" id="ARBA00004123"/>
    </source>
</evidence>
<dbReference type="FunFam" id="1.20.1160.11:FF:000003">
    <property type="entry name" value="Paired amphipathic helix SIN3-like protein"/>
    <property type="match status" value="1"/>
</dbReference>
<dbReference type="Proteomes" id="UP000222542">
    <property type="component" value="Unassembled WGS sequence"/>
</dbReference>
<dbReference type="InterPro" id="IPR043128">
    <property type="entry name" value="Rev_trsase/Diguanyl_cyclase"/>
</dbReference>
<dbReference type="PANTHER" id="PTHR12346:SF56">
    <property type="entry name" value="PAIRED AMPHIPATHIC HELIX PROTEIN SIN3-LIKE 2"/>
    <property type="match status" value="1"/>
</dbReference>
<evidence type="ECO:0000256" key="4">
    <source>
        <dbReference type="ARBA" id="ARBA00023242"/>
    </source>
</evidence>
<name>A0A2G2Z364_CAPAN</name>
<feature type="region of interest" description="Disordered" evidence="6">
    <location>
        <begin position="437"/>
        <end position="463"/>
    </location>
</feature>
<dbReference type="InterPro" id="IPR003822">
    <property type="entry name" value="PAH"/>
</dbReference>
<dbReference type="STRING" id="4072.A0A2G2Z364"/>
<dbReference type="GO" id="GO:0000118">
    <property type="term" value="C:histone deacetylase complex"/>
    <property type="evidence" value="ECO:0000318"/>
    <property type="project" value="GO_Central"/>
</dbReference>
<evidence type="ECO:0000256" key="6">
    <source>
        <dbReference type="SAM" id="MobiDB-lite"/>
    </source>
</evidence>
<dbReference type="Gene3D" id="3.30.70.270">
    <property type="match status" value="1"/>
</dbReference>
<gene>
    <name evidence="8" type="ORF">T459_19979</name>
</gene>
<comment type="subcellular location">
    <subcellularLocation>
        <location evidence="1 5">Nucleus</location>
    </subcellularLocation>
</comment>
<dbReference type="EMBL" id="AYRZ02000007">
    <property type="protein sequence ID" value="PHT76457.1"/>
    <property type="molecule type" value="Genomic_DNA"/>
</dbReference>
<evidence type="ECO:0000256" key="3">
    <source>
        <dbReference type="ARBA" id="ARBA00022737"/>
    </source>
</evidence>
<dbReference type="GO" id="GO:0000122">
    <property type="term" value="P:negative regulation of transcription by RNA polymerase II"/>
    <property type="evidence" value="ECO:0000318"/>
    <property type="project" value="GO_Central"/>
</dbReference>
<sequence>MTSFQTWYGHFEFLVMSFGLTNAPTTFMDPMNRTFHQFLELFVIFFIDDIFVYSKSEANHVDHLHLVYSSGVSHCDVEECIGDPLTVVPLEEVGAGGALQSTWDLRYPLRPGPGLGHESRLDFILNVCKYTRYGQSQAPGSGLCGGGRGGSSAGGAGANNSKLIAIDALLYLKKVKDTIDTVGVIARVKFFFKGHPRLIHGFNTFLPNGCEITLRDEDEVAVLFNDNPDLLDEFTRFLLSTSGTANPLMNLHKKEDRDIRTYDNENKGDLSKQHQTDKVKYLSEVEDVLKYSCGKGFAFCEKVKERVRSPADYQELLKFLHIYSTGVLTRNELQSLVAELLGKYPDLVEGFNELLERYELVDTYSKGLGFCEEVKGRLQSPADYQTFVKYLHIYSREVITREQLQSLVAHTLGRYPDLMEGLNKFIERYDRAGVMTKSNDGHTNSKVKEEKKDREQACKTEAAPQKTKSEEAVRFVEKVKECFQNIGHVYISFLDILKMYGEEQKNSYEVYHEVVVLFKDHLDLVDEFTKFLSDSSTNFKVRKSID</sequence>
<accession>A0A2G2Z364</accession>
<dbReference type="InterPro" id="IPR043502">
    <property type="entry name" value="DNA/RNA_pol_sf"/>
</dbReference>
<keyword evidence="4 5" id="KW-0539">Nucleus</keyword>
<protein>
    <recommendedName>
        <fullName evidence="7">Reverse transcriptase domain-containing protein</fullName>
    </recommendedName>
</protein>
<evidence type="ECO:0000256" key="5">
    <source>
        <dbReference type="PROSITE-ProRule" id="PRU00810"/>
    </source>
</evidence>
<feature type="compositionally biased region" description="Basic and acidic residues" evidence="6">
    <location>
        <begin position="446"/>
        <end position="458"/>
    </location>
</feature>
<keyword evidence="9" id="KW-1185">Reference proteome</keyword>